<evidence type="ECO:0000256" key="6">
    <source>
        <dbReference type="RuleBase" id="RU000304"/>
    </source>
</evidence>
<dbReference type="EMBL" id="MT569391">
    <property type="protein sequence ID" value="QWS68312.1"/>
    <property type="molecule type" value="mRNA"/>
</dbReference>
<dbReference type="PROSITE" id="PS00108">
    <property type="entry name" value="PROTEIN_KINASE_ST"/>
    <property type="match status" value="1"/>
</dbReference>
<dbReference type="PROSITE" id="PS50011">
    <property type="entry name" value="PROTEIN_KINASE_DOM"/>
    <property type="match status" value="1"/>
</dbReference>
<proteinExistence type="evidence at transcript level"/>
<keyword evidence="1" id="KW-0808">Transferase</keyword>
<dbReference type="GO" id="GO:0016020">
    <property type="term" value="C:membrane"/>
    <property type="evidence" value="ECO:0007669"/>
    <property type="project" value="TreeGrafter"/>
</dbReference>
<evidence type="ECO:0000256" key="2">
    <source>
        <dbReference type="ARBA" id="ARBA00022741"/>
    </source>
</evidence>
<sequence>MDHELFAYKIEYLLGKGGFGEVYKGKYKKTGEVVAIKVIKNFESDPVSKRELENLRGLTGENIVRLIDFTILGNTAYLIMELCDGDVATYVLKIVKRKLTDSEMKDFIRQTTSGLTIIHDKKIVHRDIKPLNILFVRKGNKILYKLADFGLSKMISGTQYMTYCGTGGFMAPEVKSQAHANNLADIWSLGKTFCFIISRNYNDLEYEDKTEGNLKDLISRMLRINVRERITADKILSHPYLRN</sequence>
<dbReference type="GO" id="GO:0004674">
    <property type="term" value="F:protein serine/threonine kinase activity"/>
    <property type="evidence" value="ECO:0007669"/>
    <property type="project" value="UniProtKB-KW"/>
</dbReference>
<evidence type="ECO:0000256" key="3">
    <source>
        <dbReference type="ARBA" id="ARBA00022777"/>
    </source>
</evidence>
<protein>
    <submittedName>
        <fullName evidence="8">Serine/threonine kinase ATG1-2</fullName>
    </submittedName>
</protein>
<keyword evidence="4 5" id="KW-0067">ATP-binding</keyword>
<dbReference type="Gene3D" id="1.10.510.10">
    <property type="entry name" value="Transferase(Phosphotransferase) domain 1"/>
    <property type="match status" value="1"/>
</dbReference>
<dbReference type="InterPro" id="IPR011009">
    <property type="entry name" value="Kinase-like_dom_sf"/>
</dbReference>
<dbReference type="GO" id="GO:0005829">
    <property type="term" value="C:cytosol"/>
    <property type="evidence" value="ECO:0007669"/>
    <property type="project" value="TreeGrafter"/>
</dbReference>
<dbReference type="GO" id="GO:0000045">
    <property type="term" value="P:autophagosome assembly"/>
    <property type="evidence" value="ECO:0007669"/>
    <property type="project" value="TreeGrafter"/>
</dbReference>
<evidence type="ECO:0000256" key="5">
    <source>
        <dbReference type="PROSITE-ProRule" id="PRU10141"/>
    </source>
</evidence>
<dbReference type="InterPro" id="IPR000719">
    <property type="entry name" value="Prot_kinase_dom"/>
</dbReference>
<dbReference type="Pfam" id="PF00069">
    <property type="entry name" value="Pkinase"/>
    <property type="match status" value="1"/>
</dbReference>
<evidence type="ECO:0000259" key="7">
    <source>
        <dbReference type="PROSITE" id="PS50011"/>
    </source>
</evidence>
<keyword evidence="2 5" id="KW-0547">Nucleotide-binding</keyword>
<dbReference type="GO" id="GO:0005524">
    <property type="term" value="F:ATP binding"/>
    <property type="evidence" value="ECO:0007669"/>
    <property type="project" value="UniProtKB-UniRule"/>
</dbReference>
<dbReference type="SUPFAM" id="SSF56112">
    <property type="entry name" value="Protein kinase-like (PK-like)"/>
    <property type="match status" value="1"/>
</dbReference>
<evidence type="ECO:0000256" key="1">
    <source>
        <dbReference type="ARBA" id="ARBA00022679"/>
    </source>
</evidence>
<dbReference type="PANTHER" id="PTHR24348">
    <property type="entry name" value="SERINE/THREONINE-PROTEIN KINASE UNC-51-RELATED"/>
    <property type="match status" value="1"/>
</dbReference>
<dbReference type="InterPro" id="IPR008271">
    <property type="entry name" value="Ser/Thr_kinase_AS"/>
</dbReference>
<reference evidence="8" key="1">
    <citation type="submission" date="2020-06" db="EMBL/GenBank/DDBJ databases">
        <authorList>
            <person name="Dong Z."/>
            <person name="Chen G."/>
        </authorList>
    </citation>
    <scope>NUCLEOTIDE SEQUENCE</scope>
</reference>
<feature type="binding site" evidence="5">
    <location>
        <position position="37"/>
    </location>
    <ligand>
        <name>ATP</name>
        <dbReference type="ChEBI" id="CHEBI:30616"/>
    </ligand>
</feature>
<keyword evidence="3 8" id="KW-0418">Kinase</keyword>
<dbReference type="InterPro" id="IPR017441">
    <property type="entry name" value="Protein_kinase_ATP_BS"/>
</dbReference>
<evidence type="ECO:0000313" key="8">
    <source>
        <dbReference type="EMBL" id="QWS68312.1"/>
    </source>
</evidence>
<dbReference type="GO" id="GO:0010506">
    <property type="term" value="P:regulation of autophagy"/>
    <property type="evidence" value="ECO:0007669"/>
    <property type="project" value="InterPro"/>
</dbReference>
<dbReference type="GO" id="GO:0000407">
    <property type="term" value="C:phagophore assembly site"/>
    <property type="evidence" value="ECO:0007669"/>
    <property type="project" value="TreeGrafter"/>
</dbReference>
<dbReference type="SMART" id="SM00220">
    <property type="entry name" value="S_TKc"/>
    <property type="match status" value="1"/>
</dbReference>
<dbReference type="AlphaFoldDB" id="A0A8F2DAL8"/>
<dbReference type="PROSITE" id="PS00107">
    <property type="entry name" value="PROTEIN_KINASE_ATP"/>
    <property type="match status" value="1"/>
</dbReference>
<dbReference type="InterPro" id="IPR045269">
    <property type="entry name" value="Atg1-like"/>
</dbReference>
<feature type="domain" description="Protein kinase" evidence="7">
    <location>
        <begin position="8"/>
        <end position="241"/>
    </location>
</feature>
<accession>A0A8F2DAL8</accession>
<dbReference type="PANTHER" id="PTHR24348:SF22">
    <property type="entry name" value="NON-SPECIFIC SERINE_THREONINE PROTEIN KINASE"/>
    <property type="match status" value="1"/>
</dbReference>
<name>A0A8F2DAL8_DUGJA</name>
<dbReference type="GO" id="GO:0005776">
    <property type="term" value="C:autophagosome"/>
    <property type="evidence" value="ECO:0007669"/>
    <property type="project" value="TreeGrafter"/>
</dbReference>
<keyword evidence="6" id="KW-0723">Serine/threonine-protein kinase</keyword>
<gene>
    <name evidence="8" type="primary">Atg1-2</name>
</gene>
<evidence type="ECO:0000256" key="4">
    <source>
        <dbReference type="ARBA" id="ARBA00022840"/>
    </source>
</evidence>
<organism evidence="8">
    <name type="scientific">Dugesia japonica</name>
    <name type="common">Planarian</name>
    <dbReference type="NCBI Taxonomy" id="6161"/>
    <lineage>
        <taxon>Eukaryota</taxon>
        <taxon>Metazoa</taxon>
        <taxon>Spiralia</taxon>
        <taxon>Lophotrochozoa</taxon>
        <taxon>Platyhelminthes</taxon>
        <taxon>Rhabditophora</taxon>
        <taxon>Seriata</taxon>
        <taxon>Tricladida</taxon>
        <taxon>Continenticola</taxon>
        <taxon>Geoplanoidea</taxon>
        <taxon>Dugesiidae</taxon>
        <taxon>Dugesia</taxon>
    </lineage>
</organism>
<comment type="similarity">
    <text evidence="6">Belongs to the protein kinase superfamily.</text>
</comment>